<dbReference type="InterPro" id="IPR024529">
    <property type="entry name" value="ECF_trnsprt_substrate-spec"/>
</dbReference>
<dbReference type="Proteomes" id="UP000273083">
    <property type="component" value="Unassembled WGS sequence"/>
</dbReference>
<evidence type="ECO:0000313" key="2">
    <source>
        <dbReference type="EMBL" id="ROR21210.1"/>
    </source>
</evidence>
<keyword evidence="1" id="KW-0812">Transmembrane</keyword>
<evidence type="ECO:0000313" key="3">
    <source>
        <dbReference type="Proteomes" id="UP000273083"/>
    </source>
</evidence>
<gene>
    <name evidence="2" type="ORF">EDD66_1232</name>
</gene>
<dbReference type="GO" id="GO:0022857">
    <property type="term" value="F:transmembrane transporter activity"/>
    <property type="evidence" value="ECO:0007669"/>
    <property type="project" value="InterPro"/>
</dbReference>
<dbReference type="EMBL" id="RJVG01000023">
    <property type="protein sequence ID" value="ROR21210.1"/>
    <property type="molecule type" value="Genomic_DNA"/>
</dbReference>
<keyword evidence="1" id="KW-0472">Membrane</keyword>
<keyword evidence="1" id="KW-1133">Transmembrane helix</keyword>
<organism evidence="2 3">
    <name type="scientific">Mobilisporobacter senegalensis</name>
    <dbReference type="NCBI Taxonomy" id="1329262"/>
    <lineage>
        <taxon>Bacteria</taxon>
        <taxon>Bacillati</taxon>
        <taxon>Bacillota</taxon>
        <taxon>Clostridia</taxon>
        <taxon>Lachnospirales</taxon>
        <taxon>Lachnospiraceae</taxon>
        <taxon>Mobilisporobacter</taxon>
    </lineage>
</organism>
<dbReference type="RefSeq" id="WP_123611023.1">
    <property type="nucleotide sequence ID" value="NZ_RJVG01000023.1"/>
</dbReference>
<feature type="transmembrane region" description="Helical" evidence="1">
    <location>
        <begin position="131"/>
        <end position="157"/>
    </location>
</feature>
<dbReference type="AlphaFoldDB" id="A0A3N1X330"/>
<proteinExistence type="predicted"/>
<feature type="transmembrane region" description="Helical" evidence="1">
    <location>
        <begin position="32"/>
        <end position="52"/>
    </location>
</feature>
<comment type="caution">
    <text evidence="2">The sequence shown here is derived from an EMBL/GenBank/DDBJ whole genome shotgun (WGS) entry which is preliminary data.</text>
</comment>
<accession>A0A3N1X330</accession>
<feature type="transmembrane region" description="Helical" evidence="1">
    <location>
        <begin position="177"/>
        <end position="205"/>
    </location>
</feature>
<dbReference type="OrthoDB" id="9813540at2"/>
<keyword evidence="3" id="KW-1185">Reference proteome</keyword>
<feature type="transmembrane region" description="Helical" evidence="1">
    <location>
        <begin position="96"/>
        <end position="119"/>
    </location>
</feature>
<feature type="transmembrane region" description="Helical" evidence="1">
    <location>
        <begin position="7"/>
        <end position="26"/>
    </location>
</feature>
<dbReference type="Gene3D" id="1.10.1760.20">
    <property type="match status" value="1"/>
</dbReference>
<name>A0A3N1X330_9FIRM</name>
<dbReference type="Pfam" id="PF12822">
    <property type="entry name" value="ECF_trnsprt"/>
    <property type="match status" value="1"/>
</dbReference>
<protein>
    <submittedName>
        <fullName evidence="2">Putative membrane protein</fullName>
    </submittedName>
</protein>
<sequence length="210" mass="22468">MNNKSGTTLGLVQLALFSAIIIIMAFTPYLGYIPLGFMNATIIHIPVILGSLYLGPKKGAILGGVFGMTSLLNNTLNPNLTSFVFSPFYNVGEIHGGLRSLIICFIPRILIGIVAYYVYHFINMASKSKNTHVISLAIAGIAGSFTNTLLVMNGIYFLFGTSYSDARNIAADSLYKVILTVIATNGIPEAIVAGILVAAIGKIILKIKHI</sequence>
<feature type="transmembrane region" description="Helical" evidence="1">
    <location>
        <begin position="59"/>
        <end position="76"/>
    </location>
</feature>
<reference evidence="2 3" key="1">
    <citation type="submission" date="2018-11" db="EMBL/GenBank/DDBJ databases">
        <title>Genomic Encyclopedia of Type Strains, Phase IV (KMG-IV): sequencing the most valuable type-strain genomes for metagenomic binning, comparative biology and taxonomic classification.</title>
        <authorList>
            <person name="Goeker M."/>
        </authorList>
    </citation>
    <scope>NUCLEOTIDE SEQUENCE [LARGE SCALE GENOMIC DNA]</scope>
    <source>
        <strain evidence="2 3">DSM 26537</strain>
    </source>
</reference>
<evidence type="ECO:0000256" key="1">
    <source>
        <dbReference type="SAM" id="Phobius"/>
    </source>
</evidence>